<name>Q1MGX0_RHIJ3</name>
<evidence type="ECO:0000313" key="1">
    <source>
        <dbReference type="EMBL" id="CAK07797.1"/>
    </source>
</evidence>
<dbReference type="HOGENOM" id="CLU_2603557_0_0_5"/>
<dbReference type="EnsemblBacteria" id="CAK07797">
    <property type="protein sequence ID" value="CAK07797"/>
    <property type="gene ID" value="RL2305"/>
</dbReference>
<keyword evidence="2" id="KW-1185">Reference proteome</keyword>
<dbReference type="AlphaFoldDB" id="Q1MGX0"/>
<accession>Q1MGX0</accession>
<reference evidence="1 2" key="1">
    <citation type="journal article" date="2006" name="Genome Biol.">
        <title>The genome of Rhizobium leguminosarum has recognizable core and accessory components.</title>
        <authorList>
            <person name="Young J.W."/>
            <person name="Crossman L.C."/>
            <person name="Johnston A.W.B."/>
            <person name="Thomson N.R."/>
            <person name="Ghazoui Z.F."/>
            <person name="Hull K.H."/>
            <person name="Wexler M."/>
            <person name="Curson A.R.J."/>
            <person name="Todd J.D."/>
            <person name="Poole P.S."/>
            <person name="Mauchline T.H."/>
            <person name="East A.K."/>
            <person name="Quail M.A."/>
            <person name="Churcher C."/>
            <person name="Arrowsmith C."/>
            <person name="Cherevach A."/>
            <person name="Chillingworth T."/>
            <person name="Clarke K."/>
            <person name="Cronin A."/>
            <person name="Davis P."/>
            <person name="Fraser A."/>
            <person name="Hance Z."/>
            <person name="Hauser H."/>
            <person name="Jagels K."/>
            <person name="Moule S."/>
            <person name="Mungall K."/>
            <person name="Norbertczak H."/>
            <person name="Rabbinowitsch E."/>
            <person name="Sanders M."/>
            <person name="Simmonds M."/>
            <person name="Whitehead S."/>
            <person name="Parkhill J."/>
        </authorList>
    </citation>
    <scope>NUCLEOTIDE SEQUENCE [LARGE SCALE GENOMIC DNA]</scope>
    <source>
        <strain evidence="2">DSM 114642 / LMG 32736 / 3841</strain>
    </source>
</reference>
<evidence type="ECO:0000313" key="2">
    <source>
        <dbReference type="Proteomes" id="UP000006575"/>
    </source>
</evidence>
<dbReference type="EMBL" id="AM236080">
    <property type="protein sequence ID" value="CAK07797.1"/>
    <property type="molecule type" value="Genomic_DNA"/>
</dbReference>
<gene>
    <name evidence="1" type="ordered locus">RL2305</name>
</gene>
<organism evidence="1 2">
    <name type="scientific">Rhizobium johnstonii (strain DSM 114642 / LMG 32736 / 3841)</name>
    <name type="common">Rhizobium leguminosarum bv. viciae</name>
    <dbReference type="NCBI Taxonomy" id="216596"/>
    <lineage>
        <taxon>Bacteria</taxon>
        <taxon>Pseudomonadati</taxon>
        <taxon>Pseudomonadota</taxon>
        <taxon>Alphaproteobacteria</taxon>
        <taxon>Hyphomicrobiales</taxon>
        <taxon>Rhizobiaceae</taxon>
        <taxon>Rhizobium/Agrobacterium group</taxon>
        <taxon>Rhizobium</taxon>
        <taxon>Rhizobium johnstonii</taxon>
    </lineage>
</organism>
<dbReference type="Proteomes" id="UP000006575">
    <property type="component" value="Chromosome"/>
</dbReference>
<sequence length="79" mass="9097">MLVRMDNPLSQIFTLGVCCDSSHRADVFEHSLAEGNFFVAQHGLCVGYLGSDHDRPRFLRIDRRVEKLLFKRMKGDTRS</sequence>
<proteinExistence type="predicted"/>
<dbReference type="KEGG" id="rle:RL2305"/>
<protein>
    <submittedName>
        <fullName evidence="1">Uncharacterized protein</fullName>
    </submittedName>
</protein>